<accession>A0ABP8MTN6</accession>
<dbReference type="Gene3D" id="3.40.50.1820">
    <property type="entry name" value="alpha/beta hydrolase"/>
    <property type="match status" value="1"/>
</dbReference>
<evidence type="ECO:0000313" key="3">
    <source>
        <dbReference type="EMBL" id="GAA4455933.1"/>
    </source>
</evidence>
<dbReference type="EMBL" id="BAABEZ010000022">
    <property type="protein sequence ID" value="GAA4455933.1"/>
    <property type="molecule type" value="Genomic_DNA"/>
</dbReference>
<dbReference type="Proteomes" id="UP001501410">
    <property type="component" value="Unassembled WGS sequence"/>
</dbReference>
<dbReference type="CDD" id="cd00146">
    <property type="entry name" value="PKD"/>
    <property type="match status" value="1"/>
</dbReference>
<feature type="signal peptide" evidence="1">
    <location>
        <begin position="1"/>
        <end position="19"/>
    </location>
</feature>
<dbReference type="Gene3D" id="2.60.120.430">
    <property type="entry name" value="Galactose-binding lectin"/>
    <property type="match status" value="1"/>
</dbReference>
<dbReference type="InterPro" id="IPR035986">
    <property type="entry name" value="PKD_dom_sf"/>
</dbReference>
<dbReference type="PANTHER" id="PTHR33428">
    <property type="entry name" value="CHLOROPHYLLASE-2, CHLOROPLASTIC"/>
    <property type="match status" value="1"/>
</dbReference>
<feature type="chain" id="PRO_5047044058" description="PKD domain-containing protein" evidence="1">
    <location>
        <begin position="20"/>
        <end position="748"/>
    </location>
</feature>
<proteinExistence type="predicted"/>
<keyword evidence="4" id="KW-1185">Reference proteome</keyword>
<evidence type="ECO:0000256" key="1">
    <source>
        <dbReference type="SAM" id="SignalP"/>
    </source>
</evidence>
<evidence type="ECO:0000313" key="4">
    <source>
        <dbReference type="Proteomes" id="UP001501410"/>
    </source>
</evidence>
<reference evidence="4" key="1">
    <citation type="journal article" date="2019" name="Int. J. Syst. Evol. Microbiol.">
        <title>The Global Catalogue of Microorganisms (GCM) 10K type strain sequencing project: providing services to taxonomists for standard genome sequencing and annotation.</title>
        <authorList>
            <consortium name="The Broad Institute Genomics Platform"/>
            <consortium name="The Broad Institute Genome Sequencing Center for Infectious Disease"/>
            <person name="Wu L."/>
            <person name="Ma J."/>
        </authorList>
    </citation>
    <scope>NUCLEOTIDE SEQUENCE [LARGE SCALE GENOMIC DNA]</scope>
    <source>
        <strain evidence="4">JCM 31921</strain>
    </source>
</reference>
<dbReference type="InterPro" id="IPR022409">
    <property type="entry name" value="PKD/Chitinase_dom"/>
</dbReference>
<dbReference type="SMART" id="SM00089">
    <property type="entry name" value="PKD"/>
    <property type="match status" value="1"/>
</dbReference>
<comment type="caution">
    <text evidence="3">The sequence shown here is derived from an EMBL/GenBank/DDBJ whole genome shotgun (WGS) entry which is preliminary data.</text>
</comment>
<feature type="domain" description="PKD" evidence="2">
    <location>
        <begin position="599"/>
        <end position="643"/>
    </location>
</feature>
<dbReference type="InterPro" id="IPR029058">
    <property type="entry name" value="AB_hydrolase_fold"/>
</dbReference>
<organism evidence="3 4">
    <name type="scientific">Rurimicrobium arvi</name>
    <dbReference type="NCBI Taxonomy" id="2049916"/>
    <lineage>
        <taxon>Bacteria</taxon>
        <taxon>Pseudomonadati</taxon>
        <taxon>Bacteroidota</taxon>
        <taxon>Chitinophagia</taxon>
        <taxon>Chitinophagales</taxon>
        <taxon>Chitinophagaceae</taxon>
        <taxon>Rurimicrobium</taxon>
    </lineage>
</organism>
<gene>
    <name evidence="3" type="ORF">GCM10023092_20460</name>
</gene>
<dbReference type="InterPro" id="IPR013783">
    <property type="entry name" value="Ig-like_fold"/>
</dbReference>
<dbReference type="InterPro" id="IPR000601">
    <property type="entry name" value="PKD_dom"/>
</dbReference>
<dbReference type="PROSITE" id="PS50093">
    <property type="entry name" value="PKD"/>
    <property type="match status" value="1"/>
</dbReference>
<dbReference type="InterPro" id="IPR041127">
    <property type="entry name" value="PET_hydrolase/cutinase-like"/>
</dbReference>
<dbReference type="Gene3D" id="2.60.40.10">
    <property type="entry name" value="Immunoglobulins"/>
    <property type="match status" value="1"/>
</dbReference>
<dbReference type="Pfam" id="PF12740">
    <property type="entry name" value="PETase"/>
    <property type="match status" value="1"/>
</dbReference>
<dbReference type="InterPro" id="IPR026444">
    <property type="entry name" value="Secre_tail"/>
</dbReference>
<name>A0ABP8MTN6_9BACT</name>
<evidence type="ECO:0000259" key="2">
    <source>
        <dbReference type="PROSITE" id="PS50093"/>
    </source>
</evidence>
<dbReference type="SUPFAM" id="SSF53474">
    <property type="entry name" value="alpha/beta-Hydrolases"/>
    <property type="match status" value="1"/>
</dbReference>
<dbReference type="Pfam" id="PF18911">
    <property type="entry name" value="PKD_4"/>
    <property type="match status" value="1"/>
</dbReference>
<protein>
    <recommendedName>
        <fullName evidence="2">PKD domain-containing protein</fullName>
    </recommendedName>
</protein>
<dbReference type="PANTHER" id="PTHR33428:SF14">
    <property type="entry name" value="CARBOXYLESTERASE TYPE B DOMAIN-CONTAINING PROTEIN"/>
    <property type="match status" value="1"/>
</dbReference>
<dbReference type="SUPFAM" id="SSF49299">
    <property type="entry name" value="PKD domain"/>
    <property type="match status" value="1"/>
</dbReference>
<keyword evidence="1" id="KW-0732">Signal</keyword>
<dbReference type="NCBIfam" id="TIGR04183">
    <property type="entry name" value="Por_Secre_tail"/>
    <property type="match status" value="1"/>
</dbReference>
<dbReference type="RefSeq" id="WP_344826408.1">
    <property type="nucleotide sequence ID" value="NZ_BAABEZ010000022.1"/>
</dbReference>
<sequence>MKKIRILFVLTFLSVLSFAQTTPDPGLPGTYAVSRDTFDLGDLAFKPDSFAMNVEMRGVVYYPTGLAGGPYPVLFLMHGRHVTAYNVSNPSFTNLTWPPASGFQSITSFEGYNYFAQLMASHGFIVVSVSVNAINARDNARSDLGMNARAQTLQHYLDLWNAYNTSGGAPFGTRFVGKLDMQRVGTMGHSRGGEGVVYHALLNQSLGSPYGLKAVITLAPIDNGRKVLNNIPLMNIAPYCDGDVTALSGVHFYDDARYNIAADTAPKHSVLLMGANHNFFNTVWTPGSYIAGTSDDGDDLFGTTRDAYCSSKRTGTGRLDTATQKAAFCSYAAAFFRRYVAGDTSFAPILEVSDRVPPVSSKMPSGKVFVSWHPGADKRLDINRIQSASEEVTNTLGGAVSKSTLTAYAICGGGGTMTSCGIASSANQEPHKGSSTAPGMAQLNMRWASKTDYCTNELPAAYKDVSGYAALSFRAAVNFRYAAATTDFTVALTDSFGHVARVTASRMSGALFYPPGLTSGAVPKILFNTIKIPLDSFTGVNLTKITGIHFLFDTLTAGAILIGDLALVAFEDRCSNIAASFADTVGSGYTVRFGDESVTNSGDTLFYHWNFGDPASGPADTASSDHPVHVFSGAGTYKVCLVLKVRRPSGNICRDTFCRNVLLVPNGIREQQLSALNVYPNPARDRLVLGGINNGDVWEMKTIQGQLIVRAIADKPEVYLPAFLSNGLYLVTIHTQAGSKTFKVQLQR</sequence>